<feature type="transmembrane region" description="Helical" evidence="6">
    <location>
        <begin position="227"/>
        <end position="246"/>
    </location>
</feature>
<dbReference type="Pfam" id="PF01098">
    <property type="entry name" value="FTSW_RODA_SPOVE"/>
    <property type="match status" value="1"/>
</dbReference>
<dbReference type="InterPro" id="IPR001182">
    <property type="entry name" value="FtsW/RodA"/>
</dbReference>
<dbReference type="GO" id="GO:0008360">
    <property type="term" value="P:regulation of cell shape"/>
    <property type="evidence" value="ECO:0007669"/>
    <property type="project" value="UniProtKB-KW"/>
</dbReference>
<feature type="transmembrane region" description="Helical" evidence="6">
    <location>
        <begin position="311"/>
        <end position="331"/>
    </location>
</feature>
<evidence type="ECO:0000256" key="2">
    <source>
        <dbReference type="ARBA" id="ARBA00022692"/>
    </source>
</evidence>
<dbReference type="EMBL" id="LHUR01000022">
    <property type="protein sequence ID" value="KOA19607.1"/>
    <property type="molecule type" value="Genomic_DNA"/>
</dbReference>
<dbReference type="PANTHER" id="PTHR30474:SF3">
    <property type="entry name" value="PEPTIDOGLYCAN GLYCOSYLTRANSFERASE RODA"/>
    <property type="match status" value="1"/>
</dbReference>
<sequence>MNSKDYEKKLLIYTYIFCIVCFGNLSLLAWPKGSIDTTAAIMGLIVCGLIAYGHFIIRKFFPDGDKYIQIFACILTVIGIVMLYRINSTSALKQVIWFTIGIVSFILIVVILPDLKRFSRYKYFYLICTIILMALGTLLGQEKHGSKNWIYIGGFGFQPSEFGKLFLVAYLASALKKYEHYKDLIEPAIVVMVSLGFMVLQKDLGSALIFFGISVTMLYIATSKLKYVITCFGLFAAGSFVSFQLFNHLRVRVAIWKDVWAYANNEGYQVVQSMIAIASGGLFGTGLGQGHPELVPVNSTDFIFASISEEMGGLMGFAIIIMYFLLFYRCMRAAVYAEDRFSALIAVGYSSMIATQVLVIVGGVINLIPLTGITLPLISYGGSSMVTTFFALGVLQKISEEVIRRE</sequence>
<evidence type="ECO:0000256" key="5">
    <source>
        <dbReference type="ARBA" id="ARBA00023136"/>
    </source>
</evidence>
<evidence type="ECO:0000313" key="8">
    <source>
        <dbReference type="Proteomes" id="UP000037043"/>
    </source>
</evidence>
<feature type="transmembrane region" description="Helical" evidence="6">
    <location>
        <begin position="37"/>
        <end position="55"/>
    </location>
</feature>
<feature type="transmembrane region" description="Helical" evidence="6">
    <location>
        <begin position="67"/>
        <end position="86"/>
    </location>
</feature>
<dbReference type="GO" id="GO:0015648">
    <property type="term" value="F:lipid-linked peptidoglycan transporter activity"/>
    <property type="evidence" value="ECO:0007669"/>
    <property type="project" value="TreeGrafter"/>
</dbReference>
<comment type="caution">
    <text evidence="7">The sequence shown here is derived from an EMBL/GenBank/DDBJ whole genome shotgun (WGS) entry which is preliminary data.</text>
</comment>
<dbReference type="GO" id="GO:0005886">
    <property type="term" value="C:plasma membrane"/>
    <property type="evidence" value="ECO:0007669"/>
    <property type="project" value="TreeGrafter"/>
</dbReference>
<feature type="transmembrane region" description="Helical" evidence="6">
    <location>
        <begin position="123"/>
        <end position="139"/>
    </location>
</feature>
<feature type="transmembrane region" description="Helical" evidence="6">
    <location>
        <begin position="92"/>
        <end position="111"/>
    </location>
</feature>
<reference evidence="8" key="1">
    <citation type="submission" date="2015-08" db="EMBL/GenBank/DDBJ databases">
        <title>Genome sequence of the strict anaerobe Clostridium homopropionicum LuHBu1 (DSM 5847T).</title>
        <authorList>
            <person name="Poehlein A."/>
            <person name="Beck M."/>
            <person name="Schiel-Bengelsdorf B."/>
            <person name="Bengelsdorf F.R."/>
            <person name="Daniel R."/>
            <person name="Duerre P."/>
        </authorList>
    </citation>
    <scope>NUCLEOTIDE SEQUENCE [LARGE SCALE GENOMIC DNA]</scope>
    <source>
        <strain evidence="8">DSM 5847</strain>
    </source>
</reference>
<organism evidence="7 8">
    <name type="scientific">Clostridium homopropionicum DSM 5847</name>
    <dbReference type="NCBI Taxonomy" id="1121318"/>
    <lineage>
        <taxon>Bacteria</taxon>
        <taxon>Bacillati</taxon>
        <taxon>Bacillota</taxon>
        <taxon>Clostridia</taxon>
        <taxon>Eubacteriales</taxon>
        <taxon>Clostridiaceae</taxon>
        <taxon>Clostridium</taxon>
    </lineage>
</organism>
<feature type="transmembrane region" description="Helical" evidence="6">
    <location>
        <begin position="12"/>
        <end position="31"/>
    </location>
</feature>
<protein>
    <submittedName>
        <fullName evidence="7">Lipid II flippase FtsW</fullName>
    </submittedName>
</protein>
<feature type="transmembrane region" description="Helical" evidence="6">
    <location>
        <begin position="377"/>
        <end position="395"/>
    </location>
</feature>
<dbReference type="PATRIC" id="fig|1121318.3.peg.1711"/>
<evidence type="ECO:0000256" key="1">
    <source>
        <dbReference type="ARBA" id="ARBA00004141"/>
    </source>
</evidence>
<evidence type="ECO:0000256" key="6">
    <source>
        <dbReference type="SAM" id="Phobius"/>
    </source>
</evidence>
<accession>A0A0L6Z9F7</accession>
<dbReference type="RefSeq" id="WP_052221253.1">
    <property type="nucleotide sequence ID" value="NZ_LHUR01000022.1"/>
</dbReference>
<keyword evidence="2 6" id="KW-0812">Transmembrane</keyword>
<gene>
    <name evidence="7" type="primary">ftsW_3</name>
    <name evidence="7" type="ORF">CLHOM_16960</name>
</gene>
<evidence type="ECO:0000256" key="4">
    <source>
        <dbReference type="ARBA" id="ARBA00022989"/>
    </source>
</evidence>
<dbReference type="AlphaFoldDB" id="A0A0L6Z9F7"/>
<dbReference type="STRING" id="36844.SAMN04488501_102297"/>
<name>A0A0L6Z9F7_9CLOT</name>
<keyword evidence="8" id="KW-1185">Reference proteome</keyword>
<dbReference type="PANTHER" id="PTHR30474">
    <property type="entry name" value="CELL CYCLE PROTEIN"/>
    <property type="match status" value="1"/>
</dbReference>
<keyword evidence="5 6" id="KW-0472">Membrane</keyword>
<feature type="transmembrane region" description="Helical" evidence="6">
    <location>
        <begin position="343"/>
        <end position="365"/>
    </location>
</feature>
<keyword evidence="4 6" id="KW-1133">Transmembrane helix</keyword>
<dbReference type="GO" id="GO:0051301">
    <property type="term" value="P:cell division"/>
    <property type="evidence" value="ECO:0007669"/>
    <property type="project" value="InterPro"/>
</dbReference>
<dbReference type="Proteomes" id="UP000037043">
    <property type="component" value="Unassembled WGS sequence"/>
</dbReference>
<feature type="transmembrane region" description="Helical" evidence="6">
    <location>
        <begin position="206"/>
        <end position="222"/>
    </location>
</feature>
<proteinExistence type="predicted"/>
<evidence type="ECO:0000256" key="3">
    <source>
        <dbReference type="ARBA" id="ARBA00022960"/>
    </source>
</evidence>
<keyword evidence="3" id="KW-0133">Cell shape</keyword>
<dbReference type="GO" id="GO:0032153">
    <property type="term" value="C:cell division site"/>
    <property type="evidence" value="ECO:0007669"/>
    <property type="project" value="TreeGrafter"/>
</dbReference>
<evidence type="ECO:0000313" key="7">
    <source>
        <dbReference type="EMBL" id="KOA19607.1"/>
    </source>
</evidence>
<comment type="subcellular location">
    <subcellularLocation>
        <location evidence="1">Membrane</location>
        <topology evidence="1">Multi-pass membrane protein</topology>
    </subcellularLocation>
</comment>